<keyword evidence="2" id="KW-1133">Transmembrane helix</keyword>
<dbReference type="OMA" id="TFDCNVN"/>
<dbReference type="PANTHER" id="PTHR13593">
    <property type="match status" value="1"/>
</dbReference>
<dbReference type="SUPFAM" id="SSF51695">
    <property type="entry name" value="PLC-like phosphodiesterases"/>
    <property type="match status" value="1"/>
</dbReference>
<dbReference type="Proteomes" id="UP000029665">
    <property type="component" value="Unassembled WGS sequence"/>
</dbReference>
<feature type="signal peptide" evidence="3">
    <location>
        <begin position="1"/>
        <end position="25"/>
    </location>
</feature>
<evidence type="ECO:0000256" key="1">
    <source>
        <dbReference type="SAM" id="MobiDB-lite"/>
    </source>
</evidence>
<evidence type="ECO:0000313" key="5">
    <source>
        <dbReference type="Proteomes" id="UP000029665"/>
    </source>
</evidence>
<evidence type="ECO:0000256" key="2">
    <source>
        <dbReference type="SAM" id="Phobius"/>
    </source>
</evidence>
<evidence type="ECO:0000313" key="4">
    <source>
        <dbReference type="EMBL" id="CDO75487.1"/>
    </source>
</evidence>
<proteinExistence type="predicted"/>
<dbReference type="InterPro" id="IPR051057">
    <property type="entry name" value="PI-PLC_domain"/>
</dbReference>
<dbReference type="GO" id="GO:0006629">
    <property type="term" value="P:lipid metabolic process"/>
    <property type="evidence" value="ECO:0007669"/>
    <property type="project" value="InterPro"/>
</dbReference>
<dbReference type="HOGENOM" id="CLU_037358_2_0_1"/>
<evidence type="ECO:0000256" key="3">
    <source>
        <dbReference type="SAM" id="SignalP"/>
    </source>
</evidence>
<feature type="transmembrane region" description="Helical" evidence="2">
    <location>
        <begin position="356"/>
        <end position="373"/>
    </location>
</feature>
<dbReference type="STRING" id="5643.A0A060SLU2"/>
<comment type="caution">
    <text evidence="4">The sequence shown here is derived from an EMBL/GenBank/DDBJ whole genome shotgun (WGS) entry which is preliminary data.</text>
</comment>
<keyword evidence="3" id="KW-0732">Signal</keyword>
<protein>
    <recommendedName>
        <fullName evidence="6">PLC-like phosphodiesterase</fullName>
    </recommendedName>
</protein>
<dbReference type="InterPro" id="IPR017946">
    <property type="entry name" value="PLC-like_Pdiesterase_TIM-brl"/>
</dbReference>
<dbReference type="PANTHER" id="PTHR13593:SF140">
    <property type="entry name" value="PLC-LIKE PHOSPHODIESTERASE"/>
    <property type="match status" value="1"/>
</dbReference>
<dbReference type="Gene3D" id="3.20.20.190">
    <property type="entry name" value="Phosphatidylinositol (PI) phosphodiesterase"/>
    <property type="match status" value="1"/>
</dbReference>
<reference evidence="4" key="1">
    <citation type="submission" date="2014-01" db="EMBL/GenBank/DDBJ databases">
        <title>The genome of the white-rot fungus Pycnoporus cinnabarinus: a basidiomycete model with a versatile arsenal for lignocellulosic biomass breakdown.</title>
        <authorList>
            <person name="Levasseur A."/>
            <person name="Lomascolo A."/>
            <person name="Ruiz-Duenas F.J."/>
            <person name="Uzan E."/>
            <person name="Piumi F."/>
            <person name="Kues U."/>
            <person name="Ram A.F.J."/>
            <person name="Murat C."/>
            <person name="Haon M."/>
            <person name="Benoit I."/>
            <person name="Arfi Y."/>
            <person name="Chevret D."/>
            <person name="Drula E."/>
            <person name="Kwon M.J."/>
            <person name="Gouret P."/>
            <person name="Lesage-Meessen L."/>
            <person name="Lombard V."/>
            <person name="Mariette J."/>
            <person name="Noirot C."/>
            <person name="Park J."/>
            <person name="Patyshakuliyeva A."/>
            <person name="Wieneger R.A.B."/>
            <person name="Wosten H.A.B."/>
            <person name="Martin F."/>
            <person name="Coutinho P.M."/>
            <person name="de Vries R."/>
            <person name="Martinez A.T."/>
            <person name="Klopp C."/>
            <person name="Pontarotti P."/>
            <person name="Henrissat B."/>
            <person name="Record E."/>
        </authorList>
    </citation>
    <scope>NUCLEOTIDE SEQUENCE [LARGE SCALE GENOMIC DNA]</scope>
    <source>
        <strain evidence="4">BRFM137</strain>
    </source>
</reference>
<evidence type="ECO:0008006" key="6">
    <source>
        <dbReference type="Google" id="ProtNLM"/>
    </source>
</evidence>
<feature type="compositionally biased region" description="Low complexity" evidence="1">
    <location>
        <begin position="320"/>
        <end position="339"/>
    </location>
</feature>
<name>A0A060SLU2_PYCCI</name>
<dbReference type="OrthoDB" id="7984201at2759"/>
<dbReference type="GO" id="GO:0008081">
    <property type="term" value="F:phosphoric diester hydrolase activity"/>
    <property type="evidence" value="ECO:0007669"/>
    <property type="project" value="InterPro"/>
</dbReference>
<dbReference type="Pfam" id="PF26146">
    <property type="entry name" value="PI-PLC_X"/>
    <property type="match status" value="1"/>
</dbReference>
<dbReference type="AlphaFoldDB" id="A0A060SLU2"/>
<gene>
    <name evidence="4" type="ORF">BN946_scf184935.g23</name>
</gene>
<feature type="chain" id="PRO_5001591275" description="PLC-like phosphodiesterase" evidence="3">
    <location>
        <begin position="26"/>
        <end position="374"/>
    </location>
</feature>
<dbReference type="EMBL" id="CCBP010000274">
    <property type="protein sequence ID" value="CDO75487.1"/>
    <property type="molecule type" value="Genomic_DNA"/>
</dbReference>
<feature type="region of interest" description="Disordered" evidence="1">
    <location>
        <begin position="315"/>
        <end position="339"/>
    </location>
</feature>
<organism evidence="4 5">
    <name type="scientific">Pycnoporus cinnabarinus</name>
    <name type="common">Cinnabar-red polypore</name>
    <name type="synonym">Trametes cinnabarina</name>
    <dbReference type="NCBI Taxonomy" id="5643"/>
    <lineage>
        <taxon>Eukaryota</taxon>
        <taxon>Fungi</taxon>
        <taxon>Dikarya</taxon>
        <taxon>Basidiomycota</taxon>
        <taxon>Agaricomycotina</taxon>
        <taxon>Agaricomycetes</taxon>
        <taxon>Polyporales</taxon>
        <taxon>Polyporaceae</taxon>
        <taxon>Trametes</taxon>
    </lineage>
</organism>
<keyword evidence="5" id="KW-1185">Reference proteome</keyword>
<sequence length="374" mass="39219">MKLSTNVVTPAVLSLLASFATGSAALSATRRATTCNGHPELCDRSFGNVTFVGTHDSYAVGTNNLAVNQDYNITQQLNDGVRMLQSQAHLSNGVIHLCHTSCTLYDGGSLQDYLTEVKTWMDANPNDVVSLLIVNSDNVAPTEYDSVFKTVGLDTLAYAPESASLAASAWPTLGSLIDSGKRLVVFLTTKADFNSVPYLIDEFTNIWETAFDVTDTTFDCNVNRTNGDSGTQMYLINHFLDKLVVGLPAPDPDHADTTNAVSGVGSLGQQVQTCAAQYGRNPNFMLVDFYEYGNGSVFQVAAAANGVSYSPATPIAQPKTGSSSSTSGSSGNSSSSGVTTAPANGAVDFKLVPTHFAALFAIAGGVLAGALSVF</sequence>
<keyword evidence="2" id="KW-0812">Transmembrane</keyword>
<accession>A0A060SLU2</accession>
<keyword evidence="2" id="KW-0472">Membrane</keyword>